<accession>A0A9P8IIQ2</accession>
<sequence>IISKSKYTTKLAKIISKDKNLVHLLNSTKANHTVFAPIDAAFKRIPKHGKKPPKGFVEKVLKYHIAPGRYPAGRVFHSHTIPTILDEPALGKEPQRLRVGFSVKGLDINFYSRVIAVNIVST</sequence>
<dbReference type="PROSITE" id="PS50213">
    <property type="entry name" value="FAS1"/>
    <property type="match status" value="1"/>
</dbReference>
<dbReference type="InterPro" id="IPR036378">
    <property type="entry name" value="FAS1_dom_sf"/>
</dbReference>
<evidence type="ECO:0000259" key="1">
    <source>
        <dbReference type="PROSITE" id="PS50213"/>
    </source>
</evidence>
<reference evidence="2" key="1">
    <citation type="submission" date="2021-03" db="EMBL/GenBank/DDBJ databases">
        <title>Comparative genomics and phylogenomic investigation of the class Geoglossomycetes provide insights into ecological specialization and systematics.</title>
        <authorList>
            <person name="Melie T."/>
            <person name="Pirro S."/>
            <person name="Miller A.N."/>
            <person name="Quandt A."/>
        </authorList>
    </citation>
    <scope>NUCLEOTIDE SEQUENCE</scope>
    <source>
        <strain evidence="2">CAQ_001_2017</strain>
    </source>
</reference>
<keyword evidence="3" id="KW-1185">Reference proteome</keyword>
<dbReference type="AlphaFoldDB" id="A0A9P8IIQ2"/>
<dbReference type="Pfam" id="PF02469">
    <property type="entry name" value="Fasciclin"/>
    <property type="match status" value="1"/>
</dbReference>
<dbReference type="Proteomes" id="UP000750711">
    <property type="component" value="Unassembled WGS sequence"/>
</dbReference>
<evidence type="ECO:0000313" key="2">
    <source>
        <dbReference type="EMBL" id="KAH0547887.1"/>
    </source>
</evidence>
<proteinExistence type="predicted"/>
<dbReference type="SUPFAM" id="SSF82153">
    <property type="entry name" value="FAS1 domain"/>
    <property type="match status" value="1"/>
</dbReference>
<dbReference type="InterPro" id="IPR000782">
    <property type="entry name" value="FAS1_domain"/>
</dbReference>
<dbReference type="Gene3D" id="2.30.180.10">
    <property type="entry name" value="FAS1 domain"/>
    <property type="match status" value="1"/>
</dbReference>
<comment type="caution">
    <text evidence="2">The sequence shown here is derived from an EMBL/GenBank/DDBJ whole genome shotgun (WGS) entry which is preliminary data.</text>
</comment>
<feature type="domain" description="FAS1" evidence="1">
    <location>
        <begin position="1"/>
        <end position="122"/>
    </location>
</feature>
<feature type="non-terminal residue" evidence="2">
    <location>
        <position position="1"/>
    </location>
</feature>
<evidence type="ECO:0000313" key="3">
    <source>
        <dbReference type="Proteomes" id="UP000750711"/>
    </source>
</evidence>
<gene>
    <name evidence="2" type="ORF">GP486_008371</name>
</gene>
<organism evidence="2 3">
    <name type="scientific">Trichoglossum hirsutum</name>
    <dbReference type="NCBI Taxonomy" id="265104"/>
    <lineage>
        <taxon>Eukaryota</taxon>
        <taxon>Fungi</taxon>
        <taxon>Dikarya</taxon>
        <taxon>Ascomycota</taxon>
        <taxon>Pezizomycotina</taxon>
        <taxon>Geoglossomycetes</taxon>
        <taxon>Geoglossales</taxon>
        <taxon>Geoglossaceae</taxon>
        <taxon>Trichoglossum</taxon>
    </lineage>
</organism>
<protein>
    <recommendedName>
        <fullName evidence="1">FAS1 domain-containing protein</fullName>
    </recommendedName>
</protein>
<name>A0A9P8IIQ2_9PEZI</name>
<dbReference type="EMBL" id="JAGHQM010003146">
    <property type="protein sequence ID" value="KAH0547887.1"/>
    <property type="molecule type" value="Genomic_DNA"/>
</dbReference>